<name>A0A852R2P8_9MICO</name>
<evidence type="ECO:0000313" key="2">
    <source>
        <dbReference type="Proteomes" id="UP000586095"/>
    </source>
</evidence>
<dbReference type="EMBL" id="JACCBD010000001">
    <property type="protein sequence ID" value="NYD26937.1"/>
    <property type="molecule type" value="Genomic_DNA"/>
</dbReference>
<keyword evidence="2" id="KW-1185">Reference proteome</keyword>
<sequence length="440" mass="47787">MDTSPFRTWLAGAAHRYSTREALLYAACAWAGARMPDLSAVDLYYAQKIVLKNDAFSLSSVRAAVARLAAERGSVHSLPALARAARRVVALAVVPHLGVGQRRQEIVRRAIVAIGLTWVAEAARRETMTHVIVSSRWLASQLGTSQQNALNVINILKREGILVGEKKLRDGRTRAYRLRSLYRPERIAGELAWASDADELVAWVTQGKAPTAGSLADVLASAGSPVWTHPNAAVHGAWLTAVRDAMTPRAREARQIARELRDPKEATRRRRALASDLDLLLAWPKMIGAPARPAAARSWLAERLADRPMVEWLAEVAEESGAAAAADERKAAAAAARRANRRAADAATGGGRSYRTPEETAVAMLQRVGDRPADLDEARVWLGQVADAWERIGDRATLAQKAAMREAVRRVLVGAGMADERAQVAADRVTGARREERMAA</sequence>
<protein>
    <submittedName>
        <fullName evidence="1">Ribosomal protein L12E/L44/L45/RPP1/RPP2</fullName>
    </submittedName>
</protein>
<comment type="caution">
    <text evidence="1">The sequence shown here is derived from an EMBL/GenBank/DDBJ whole genome shotgun (WGS) entry which is preliminary data.</text>
</comment>
<gene>
    <name evidence="1" type="ORF">BJ960_001740</name>
</gene>
<dbReference type="RefSeq" id="WP_185986995.1">
    <property type="nucleotide sequence ID" value="NZ_BAAALZ010000001.1"/>
</dbReference>
<evidence type="ECO:0000313" key="1">
    <source>
        <dbReference type="EMBL" id="NYD26937.1"/>
    </source>
</evidence>
<reference evidence="1 2" key="1">
    <citation type="submission" date="2020-07" db="EMBL/GenBank/DDBJ databases">
        <title>Sequencing the genomes of 1000 actinobacteria strains.</title>
        <authorList>
            <person name="Klenk H.-P."/>
        </authorList>
    </citation>
    <scope>NUCLEOTIDE SEQUENCE [LARGE SCALE GENOMIC DNA]</scope>
    <source>
        <strain evidence="1 2">DSM 17380</strain>
    </source>
</reference>
<keyword evidence="1" id="KW-0689">Ribosomal protein</keyword>
<dbReference type="GO" id="GO:0005840">
    <property type="term" value="C:ribosome"/>
    <property type="evidence" value="ECO:0007669"/>
    <property type="project" value="UniProtKB-KW"/>
</dbReference>
<proteinExistence type="predicted"/>
<dbReference type="Proteomes" id="UP000586095">
    <property type="component" value="Unassembled WGS sequence"/>
</dbReference>
<dbReference type="AlphaFoldDB" id="A0A852R2P8"/>
<keyword evidence="1" id="KW-0687">Ribonucleoprotein</keyword>
<accession>A0A852R2P8</accession>
<organism evidence="1 2">
    <name type="scientific">Leucobacter aridicollis</name>
    <dbReference type="NCBI Taxonomy" id="283878"/>
    <lineage>
        <taxon>Bacteria</taxon>
        <taxon>Bacillati</taxon>
        <taxon>Actinomycetota</taxon>
        <taxon>Actinomycetes</taxon>
        <taxon>Micrococcales</taxon>
        <taxon>Microbacteriaceae</taxon>
        <taxon>Leucobacter</taxon>
    </lineage>
</organism>